<dbReference type="RefSeq" id="WP_252161567.1">
    <property type="nucleotide sequence ID" value="NZ_CP098810.1"/>
</dbReference>
<gene>
    <name evidence="1" type="ORF">NE863_35120</name>
</gene>
<dbReference type="EMBL" id="CP098810">
    <property type="protein sequence ID" value="USJ28499.1"/>
    <property type="molecule type" value="Genomic_DNA"/>
</dbReference>
<name>A0A9Q8YJB1_ENSAD</name>
<keyword evidence="1" id="KW-0614">Plasmid</keyword>
<reference evidence="1" key="1">
    <citation type="submission" date="2022-06" db="EMBL/GenBank/DDBJ databases">
        <title>Physiological and biochemical characterization and genomic elucidation of a strain of the genus Ensifer adhaerens M8 that combines arsenic oxidation and chromium reduction.</title>
        <authorList>
            <person name="Li X."/>
            <person name="Yu c."/>
        </authorList>
    </citation>
    <scope>NUCLEOTIDE SEQUENCE</scope>
    <source>
        <strain evidence="1">M8</strain>
        <plasmid evidence="1">pC</plasmid>
    </source>
</reference>
<dbReference type="AlphaFoldDB" id="A0A9Q8YJB1"/>
<evidence type="ECO:0000313" key="1">
    <source>
        <dbReference type="EMBL" id="USJ28499.1"/>
    </source>
</evidence>
<sequence>MRFTAQVGGDHRCVIKFDPIDKDTYLLLHQTRGRAGQQHSGFELRGVARNGDSFVSTGAYVQQLGGGRQGWRLKLALQNTTITVGLKEGPETPILRRHFRAFRSHLNPIHQTSLGHVVVYGTHEAVAPDTVSGHVAIQALDAETDPVAWREEAGSFLSHMHSGLSFAHGGRLQVAQEDFIAGGFWTATFHSGIGFAPELPLQDFLNHGPFIDALVKGYFESGPLNDGYSTALGWLQLPTTFDEVRFLSAMTALEVIVDTQLPKAEKGGMMVKSDFRALRDKLNAAIDAELDVDPDARAIMKAKIEDANKKVLSQKIKALFKHLAVPTRDFDDATIKRLTAVRNEIVHRGEIPDRDLIWREIVLIRELINRILMGAIGYSGRYCCYVDGEHERTFPDLQPFPPAAG</sequence>
<organism evidence="1 2">
    <name type="scientific">Ensifer adhaerens</name>
    <name type="common">Sinorhizobium morelense</name>
    <dbReference type="NCBI Taxonomy" id="106592"/>
    <lineage>
        <taxon>Bacteria</taxon>
        <taxon>Pseudomonadati</taxon>
        <taxon>Pseudomonadota</taxon>
        <taxon>Alphaproteobacteria</taxon>
        <taxon>Hyphomicrobiales</taxon>
        <taxon>Rhizobiaceae</taxon>
        <taxon>Sinorhizobium/Ensifer group</taxon>
        <taxon>Ensifer</taxon>
    </lineage>
</organism>
<evidence type="ECO:0000313" key="2">
    <source>
        <dbReference type="Proteomes" id="UP001055460"/>
    </source>
</evidence>
<accession>A0A9Q8YJB1</accession>
<geneLocation type="plasmid" evidence="1 2">
    <name>pC</name>
</geneLocation>
<protein>
    <submittedName>
        <fullName evidence="1">HEPN domain-containing protein</fullName>
    </submittedName>
</protein>
<proteinExistence type="predicted"/>
<dbReference type="Proteomes" id="UP001055460">
    <property type="component" value="Plasmid pC"/>
</dbReference>